<dbReference type="AlphaFoldDB" id="A0A0U1P344"/>
<reference evidence="2" key="1">
    <citation type="submission" date="2015-05" db="EMBL/GenBank/DDBJ databases">
        <authorList>
            <person name="Urmite Genomes"/>
        </authorList>
    </citation>
    <scope>NUCLEOTIDE SEQUENCE [LARGE SCALE GENOMIC DNA]</scope>
    <source>
        <strain evidence="2">LF1</strain>
    </source>
</reference>
<gene>
    <name evidence="1" type="ORF">BN000_04814</name>
</gene>
<dbReference type="STRING" id="1499688.BN000_04814"/>
<name>A0A0U1P344_9BACI</name>
<sequence length="175" mass="20319">MEFFKRRRRNILNIEDKLCAEVALKQMFIGSVVDGIKFGHGPGSTLFFFMHYSDNPLDFDFIWLNIEDPIWGVYDSPDKIPKYPDDMIRLTEEEGFFSIFNIRREKVIDVKLGEISPHLYITLKSGKVLFVNGYHQKYESWQASDGIHESGEWLIVAGPANRIASWTPNPRNNNC</sequence>
<keyword evidence="2" id="KW-1185">Reference proteome</keyword>
<organism evidence="1 2">
    <name type="scientific">Neobacillus massiliamazoniensis</name>
    <dbReference type="NCBI Taxonomy" id="1499688"/>
    <lineage>
        <taxon>Bacteria</taxon>
        <taxon>Bacillati</taxon>
        <taxon>Bacillota</taxon>
        <taxon>Bacilli</taxon>
        <taxon>Bacillales</taxon>
        <taxon>Bacillaceae</taxon>
        <taxon>Neobacillus</taxon>
    </lineage>
</organism>
<accession>A0A0U1P344</accession>
<proteinExistence type="predicted"/>
<protein>
    <submittedName>
        <fullName evidence="1">Uncharacterized protein</fullName>
    </submittedName>
</protein>
<evidence type="ECO:0000313" key="1">
    <source>
        <dbReference type="EMBL" id="CRK84764.1"/>
    </source>
</evidence>
<dbReference type="EMBL" id="CVRB01000005">
    <property type="protein sequence ID" value="CRK84764.1"/>
    <property type="molecule type" value="Genomic_DNA"/>
</dbReference>
<evidence type="ECO:0000313" key="2">
    <source>
        <dbReference type="Proteomes" id="UP000199087"/>
    </source>
</evidence>
<dbReference type="Proteomes" id="UP000199087">
    <property type="component" value="Unassembled WGS sequence"/>
</dbReference>